<evidence type="ECO:0000259" key="1">
    <source>
        <dbReference type="PROSITE" id="PS51390"/>
    </source>
</evidence>
<feature type="domain" description="WAP" evidence="1">
    <location>
        <begin position="41"/>
        <end position="89"/>
    </location>
</feature>
<organism evidence="2 3">
    <name type="scientific">Colobus angolensis palliatus</name>
    <name type="common">Peters' Angolan colobus</name>
    <dbReference type="NCBI Taxonomy" id="336983"/>
    <lineage>
        <taxon>Eukaryota</taxon>
        <taxon>Metazoa</taxon>
        <taxon>Chordata</taxon>
        <taxon>Craniata</taxon>
        <taxon>Vertebrata</taxon>
        <taxon>Euteleostomi</taxon>
        <taxon>Mammalia</taxon>
        <taxon>Eutheria</taxon>
        <taxon>Euarchontoglires</taxon>
        <taxon>Primates</taxon>
        <taxon>Haplorrhini</taxon>
        <taxon>Catarrhini</taxon>
        <taxon>Cercopithecidae</taxon>
        <taxon>Colobinae</taxon>
        <taxon>Colobus</taxon>
    </lineage>
</organism>
<dbReference type="AlphaFoldDB" id="A0A2K5IEE2"/>
<name>A0A2K5IEE2_COLAP</name>
<dbReference type="Proteomes" id="UP000233080">
    <property type="component" value="Unassembled WGS sequence"/>
</dbReference>
<reference evidence="2" key="1">
    <citation type="submission" date="2025-08" db="UniProtKB">
        <authorList>
            <consortium name="Ensembl"/>
        </authorList>
    </citation>
    <scope>IDENTIFICATION</scope>
</reference>
<reference evidence="2" key="2">
    <citation type="submission" date="2025-09" db="UniProtKB">
        <authorList>
            <consortium name="Ensembl"/>
        </authorList>
    </citation>
    <scope>IDENTIFICATION</scope>
</reference>
<evidence type="ECO:0000313" key="3">
    <source>
        <dbReference type="Proteomes" id="UP000233080"/>
    </source>
</evidence>
<dbReference type="GO" id="GO:0005576">
    <property type="term" value="C:extracellular region"/>
    <property type="evidence" value="ECO:0007669"/>
    <property type="project" value="InterPro"/>
</dbReference>
<dbReference type="InterPro" id="IPR008197">
    <property type="entry name" value="WAP_dom"/>
</dbReference>
<dbReference type="PROSITE" id="PS51390">
    <property type="entry name" value="WAP"/>
    <property type="match status" value="1"/>
</dbReference>
<accession>A0A2K5IEE2</accession>
<proteinExistence type="predicted"/>
<sequence length="89" mass="10037">MVSCERRASKIVGQILLWDFGYTCRLSHRRMNSTEILSGNPPALYTGIKVCEKRPSIDLCIHHCSYFQKCEANNICCSAFCGNVCMSIL</sequence>
<dbReference type="Ensembl" id="ENSCANT00000037917.1">
    <property type="protein sequence ID" value="ENSCANP00000014985.1"/>
    <property type="gene ID" value="ENSCANG00000030947.1"/>
</dbReference>
<dbReference type="GO" id="GO:0030414">
    <property type="term" value="F:peptidase inhibitor activity"/>
    <property type="evidence" value="ECO:0007669"/>
    <property type="project" value="InterPro"/>
</dbReference>
<keyword evidence="3" id="KW-1185">Reference proteome</keyword>
<protein>
    <recommendedName>
        <fullName evidence="1">WAP domain-containing protein</fullName>
    </recommendedName>
</protein>
<evidence type="ECO:0000313" key="2">
    <source>
        <dbReference type="Ensembl" id="ENSCANP00000014985.1"/>
    </source>
</evidence>